<dbReference type="RefSeq" id="WP_220207977.1">
    <property type="nucleotide sequence ID" value="NZ_BNJK01000001.1"/>
</dbReference>
<comment type="caution">
    <text evidence="1">The sequence shown here is derived from an EMBL/GenBank/DDBJ whole genome shotgun (WGS) entry which is preliminary data.</text>
</comment>
<evidence type="ECO:0000313" key="2">
    <source>
        <dbReference type="Proteomes" id="UP000597444"/>
    </source>
</evidence>
<name>A0A8J3N3S1_9CHLR</name>
<gene>
    <name evidence="1" type="ORF">KSF_074670</name>
</gene>
<dbReference type="AlphaFoldDB" id="A0A8J3N3S1"/>
<dbReference type="EMBL" id="BNJK01000001">
    <property type="protein sequence ID" value="GHO97419.1"/>
    <property type="molecule type" value="Genomic_DNA"/>
</dbReference>
<keyword evidence="2" id="KW-1185">Reference proteome</keyword>
<dbReference type="Proteomes" id="UP000597444">
    <property type="component" value="Unassembled WGS sequence"/>
</dbReference>
<reference evidence="1" key="1">
    <citation type="submission" date="2020-10" db="EMBL/GenBank/DDBJ databases">
        <title>Taxonomic study of unclassified bacteria belonging to the class Ktedonobacteria.</title>
        <authorList>
            <person name="Yabe S."/>
            <person name="Wang C.M."/>
            <person name="Zheng Y."/>
            <person name="Sakai Y."/>
            <person name="Cavaletti L."/>
            <person name="Monciardini P."/>
            <person name="Donadio S."/>
        </authorList>
    </citation>
    <scope>NUCLEOTIDE SEQUENCE</scope>
    <source>
        <strain evidence="1">ID150040</strain>
    </source>
</reference>
<protein>
    <submittedName>
        <fullName evidence="1">Uncharacterized protein</fullName>
    </submittedName>
</protein>
<organism evidence="1 2">
    <name type="scientific">Reticulibacter mediterranei</name>
    <dbReference type="NCBI Taxonomy" id="2778369"/>
    <lineage>
        <taxon>Bacteria</taxon>
        <taxon>Bacillati</taxon>
        <taxon>Chloroflexota</taxon>
        <taxon>Ktedonobacteria</taxon>
        <taxon>Ktedonobacterales</taxon>
        <taxon>Reticulibacteraceae</taxon>
        <taxon>Reticulibacter</taxon>
    </lineage>
</organism>
<accession>A0A8J3N3S1</accession>
<evidence type="ECO:0000313" key="1">
    <source>
        <dbReference type="EMBL" id="GHO97419.1"/>
    </source>
</evidence>
<proteinExistence type="predicted"/>
<sequence length="98" mass="11210">MLAWLWLVESQLCSLARATRAAEWLLTSANQDRHDHEKTAGRAEKRENLANLLRWCFEEEHVSHLTRPEIAHYVVEVTKELADLLGISIDEGTGKSEN</sequence>